<accession>A0A834JKN8</accession>
<organism evidence="1 2">
    <name type="scientific">Vespula vulgaris</name>
    <name type="common">Yellow jacket</name>
    <name type="synonym">Wasp</name>
    <dbReference type="NCBI Taxonomy" id="7454"/>
    <lineage>
        <taxon>Eukaryota</taxon>
        <taxon>Metazoa</taxon>
        <taxon>Ecdysozoa</taxon>
        <taxon>Arthropoda</taxon>
        <taxon>Hexapoda</taxon>
        <taxon>Insecta</taxon>
        <taxon>Pterygota</taxon>
        <taxon>Neoptera</taxon>
        <taxon>Endopterygota</taxon>
        <taxon>Hymenoptera</taxon>
        <taxon>Apocrita</taxon>
        <taxon>Aculeata</taxon>
        <taxon>Vespoidea</taxon>
        <taxon>Vespidae</taxon>
        <taxon>Vespinae</taxon>
        <taxon>Vespula</taxon>
    </lineage>
</organism>
<comment type="caution">
    <text evidence="1">The sequence shown here is derived from an EMBL/GenBank/DDBJ whole genome shotgun (WGS) entry which is preliminary data.</text>
</comment>
<keyword evidence="2" id="KW-1185">Reference proteome</keyword>
<evidence type="ECO:0000313" key="1">
    <source>
        <dbReference type="EMBL" id="KAF7388872.1"/>
    </source>
</evidence>
<sequence length="114" mass="13205">MEFLLVLELTPVANINRSDAFVECELRQNAQSFQRNPIFRGTKIARSDRSKASQRNKVRMKVQVKEGALKGVGRMVKESWECPMRKDDDDFTSQEPIERSVEEAYLKGLRETIQ</sequence>
<protein>
    <submittedName>
        <fullName evidence="1">Uncharacterized protein</fullName>
    </submittedName>
</protein>
<evidence type="ECO:0000313" key="2">
    <source>
        <dbReference type="Proteomes" id="UP000614350"/>
    </source>
</evidence>
<dbReference type="EMBL" id="JACSEA010000011">
    <property type="protein sequence ID" value="KAF7388872.1"/>
    <property type="molecule type" value="Genomic_DNA"/>
</dbReference>
<reference evidence="1" key="1">
    <citation type="journal article" date="2020" name="G3 (Bethesda)">
        <title>High-Quality Assemblies for Three Invasive Social Wasps from the &lt;i&gt;Vespula&lt;/i&gt; Genus.</title>
        <authorList>
            <person name="Harrop T.W.R."/>
            <person name="Guhlin J."/>
            <person name="McLaughlin G.M."/>
            <person name="Permina E."/>
            <person name="Stockwell P."/>
            <person name="Gilligan J."/>
            <person name="Le Lec M.F."/>
            <person name="Gruber M.A.M."/>
            <person name="Quinn O."/>
            <person name="Lovegrove M."/>
            <person name="Duncan E.J."/>
            <person name="Remnant E.J."/>
            <person name="Van Eeckhoven J."/>
            <person name="Graham B."/>
            <person name="Knapp R.A."/>
            <person name="Langford K.W."/>
            <person name="Kronenberg Z."/>
            <person name="Press M.O."/>
            <person name="Eacker S.M."/>
            <person name="Wilson-Rankin E.E."/>
            <person name="Purcell J."/>
            <person name="Lester P.J."/>
            <person name="Dearden P.K."/>
        </authorList>
    </citation>
    <scope>NUCLEOTIDE SEQUENCE</scope>
    <source>
        <strain evidence="1">Marl-1</strain>
    </source>
</reference>
<dbReference type="Proteomes" id="UP000614350">
    <property type="component" value="Unassembled WGS sequence"/>
</dbReference>
<gene>
    <name evidence="1" type="ORF">HZH66_010009</name>
</gene>
<name>A0A834JKN8_VESVU</name>
<dbReference type="AlphaFoldDB" id="A0A834JKN8"/>
<proteinExistence type="predicted"/>